<gene>
    <name evidence="2" type="ORF">GCM10007977_053520</name>
</gene>
<sequence length="197" mass="20746">MTTVPSRATLARGRVTLPFWQLLAAGVLTVLFGVAVLVWPQGTLRLLGVLAGIWLLAIGLTRVVGMFRRPADAEHRVTTRQLVDGAFGVLLVVIGLACLREVAAGVTAVAVLLGLAWLMSGFAELLLGMFAEGRTRTWLLLIGALSAAMGILFLAWPGLTLTALVLLTGITALVIGVAEIVVAFEARHYASELAAHA</sequence>
<feature type="transmembrane region" description="Helical" evidence="1">
    <location>
        <begin position="109"/>
        <end position="131"/>
    </location>
</feature>
<name>A0A917TZ10_9ACTN</name>
<evidence type="ECO:0000256" key="1">
    <source>
        <dbReference type="SAM" id="Phobius"/>
    </source>
</evidence>
<organism evidence="2 3">
    <name type="scientific">Dactylosporangium sucinum</name>
    <dbReference type="NCBI Taxonomy" id="1424081"/>
    <lineage>
        <taxon>Bacteria</taxon>
        <taxon>Bacillati</taxon>
        <taxon>Actinomycetota</taxon>
        <taxon>Actinomycetes</taxon>
        <taxon>Micromonosporales</taxon>
        <taxon>Micromonosporaceae</taxon>
        <taxon>Dactylosporangium</taxon>
    </lineage>
</organism>
<reference evidence="2" key="1">
    <citation type="journal article" date="2014" name="Int. J. Syst. Evol. Microbiol.">
        <title>Complete genome sequence of Corynebacterium casei LMG S-19264T (=DSM 44701T), isolated from a smear-ripened cheese.</title>
        <authorList>
            <consortium name="US DOE Joint Genome Institute (JGI-PGF)"/>
            <person name="Walter F."/>
            <person name="Albersmeier A."/>
            <person name="Kalinowski J."/>
            <person name="Ruckert C."/>
        </authorList>
    </citation>
    <scope>NUCLEOTIDE SEQUENCE</scope>
    <source>
        <strain evidence="2">JCM 19831</strain>
    </source>
</reference>
<feature type="transmembrane region" description="Helical" evidence="1">
    <location>
        <begin position="162"/>
        <end position="184"/>
    </location>
</feature>
<keyword evidence="3" id="KW-1185">Reference proteome</keyword>
<feature type="transmembrane region" description="Helical" evidence="1">
    <location>
        <begin position="46"/>
        <end position="64"/>
    </location>
</feature>
<evidence type="ECO:0000313" key="2">
    <source>
        <dbReference type="EMBL" id="GGM45255.1"/>
    </source>
</evidence>
<dbReference type="InterPro" id="IPR052712">
    <property type="entry name" value="Acid_resist_chaperone_HdeD"/>
</dbReference>
<keyword evidence="1" id="KW-0472">Membrane</keyword>
<accession>A0A917TZ10</accession>
<dbReference type="AlphaFoldDB" id="A0A917TZ10"/>
<feature type="transmembrane region" description="Helical" evidence="1">
    <location>
        <begin position="20"/>
        <end position="40"/>
    </location>
</feature>
<feature type="transmembrane region" description="Helical" evidence="1">
    <location>
        <begin position="85"/>
        <end position="103"/>
    </location>
</feature>
<dbReference type="GO" id="GO:0005886">
    <property type="term" value="C:plasma membrane"/>
    <property type="evidence" value="ECO:0007669"/>
    <property type="project" value="TreeGrafter"/>
</dbReference>
<proteinExistence type="predicted"/>
<dbReference type="Pfam" id="PF03729">
    <property type="entry name" value="DUF308"/>
    <property type="match status" value="2"/>
</dbReference>
<keyword evidence="1" id="KW-1133">Transmembrane helix</keyword>
<dbReference type="EMBL" id="BMPI01000027">
    <property type="protein sequence ID" value="GGM45255.1"/>
    <property type="molecule type" value="Genomic_DNA"/>
</dbReference>
<comment type="caution">
    <text evidence="2">The sequence shown here is derived from an EMBL/GenBank/DDBJ whole genome shotgun (WGS) entry which is preliminary data.</text>
</comment>
<evidence type="ECO:0000313" key="3">
    <source>
        <dbReference type="Proteomes" id="UP000642070"/>
    </source>
</evidence>
<dbReference type="RefSeq" id="WP_190252691.1">
    <property type="nucleotide sequence ID" value="NZ_BMPI01000027.1"/>
</dbReference>
<dbReference type="PANTHER" id="PTHR34989">
    <property type="entry name" value="PROTEIN HDED"/>
    <property type="match status" value="1"/>
</dbReference>
<dbReference type="PANTHER" id="PTHR34989:SF1">
    <property type="entry name" value="PROTEIN HDED"/>
    <property type="match status" value="1"/>
</dbReference>
<feature type="transmembrane region" description="Helical" evidence="1">
    <location>
        <begin position="138"/>
        <end position="156"/>
    </location>
</feature>
<protein>
    <recommendedName>
        <fullName evidence="4">Integral membrane protein</fullName>
    </recommendedName>
</protein>
<reference evidence="2" key="2">
    <citation type="submission" date="2020-09" db="EMBL/GenBank/DDBJ databases">
        <authorList>
            <person name="Sun Q."/>
            <person name="Ohkuma M."/>
        </authorList>
    </citation>
    <scope>NUCLEOTIDE SEQUENCE</scope>
    <source>
        <strain evidence="2">JCM 19831</strain>
    </source>
</reference>
<dbReference type="Proteomes" id="UP000642070">
    <property type="component" value="Unassembled WGS sequence"/>
</dbReference>
<dbReference type="InterPro" id="IPR005325">
    <property type="entry name" value="DUF308_memb"/>
</dbReference>
<keyword evidence="1" id="KW-0812">Transmembrane</keyword>
<evidence type="ECO:0008006" key="4">
    <source>
        <dbReference type="Google" id="ProtNLM"/>
    </source>
</evidence>